<dbReference type="CDD" id="cd09766">
    <property type="entry name" value="Csx15_I-U"/>
    <property type="match status" value="1"/>
</dbReference>
<organism evidence="1 2">
    <name type="scientific">Chloroflexus aggregans</name>
    <dbReference type="NCBI Taxonomy" id="152260"/>
    <lineage>
        <taxon>Bacteria</taxon>
        <taxon>Bacillati</taxon>
        <taxon>Chloroflexota</taxon>
        <taxon>Chloroflexia</taxon>
        <taxon>Chloroflexales</taxon>
        <taxon>Chloroflexineae</taxon>
        <taxon>Chloroflexaceae</taxon>
        <taxon>Chloroflexus</taxon>
    </lineage>
</organism>
<evidence type="ECO:0000313" key="2">
    <source>
        <dbReference type="Proteomes" id="UP000243376"/>
    </source>
</evidence>
<dbReference type="EMBL" id="PNIQ01001018">
    <property type="protein sequence ID" value="PMP74306.1"/>
    <property type="molecule type" value="Genomic_DNA"/>
</dbReference>
<dbReference type="NCBIfam" id="NF040560">
    <property type="entry name" value="CAS_Csx15"/>
    <property type="match status" value="1"/>
</dbReference>
<gene>
    <name evidence="1" type="ORF">C0184_15230</name>
</gene>
<reference evidence="1 2" key="1">
    <citation type="submission" date="2018-01" db="EMBL/GenBank/DDBJ databases">
        <title>Metagenomic assembled genomes from two thermal pools in the Uzon Caldera, Kamchatka, Russia.</title>
        <authorList>
            <person name="Wilkins L."/>
            <person name="Ettinger C."/>
        </authorList>
    </citation>
    <scope>NUCLEOTIDE SEQUENCE [LARGE SCALE GENOMIC DNA]</scope>
    <source>
        <strain evidence="1">ZAV-02</strain>
    </source>
</reference>
<protein>
    <submittedName>
        <fullName evidence="1">Uncharacterized protein</fullName>
    </submittedName>
</protein>
<name>A0A2J6WU63_9CHLR</name>
<accession>A0A2J6WU63</accession>
<sequence>MIVLNYAHPITTAQQEQIVALTGQSIAQLIDINSQIDQQQPLEPQIIALADAAGLTPQQWQSEEILVNLPSLNFSAAALLAELHGRMGYFPPVLRLRPIAGALPPRFEVAEILNLQVLRDEARARRTR</sequence>
<comment type="caution">
    <text evidence="1">The sequence shown here is derived from an EMBL/GenBank/DDBJ whole genome shotgun (WGS) entry which is preliminary data.</text>
</comment>
<dbReference type="AlphaFoldDB" id="A0A2J6WU63"/>
<proteinExistence type="predicted"/>
<dbReference type="Proteomes" id="UP000243376">
    <property type="component" value="Unassembled WGS sequence"/>
</dbReference>
<evidence type="ECO:0000313" key="1">
    <source>
        <dbReference type="EMBL" id="PMP74306.1"/>
    </source>
</evidence>